<dbReference type="RefSeq" id="XP_034230547.1">
    <property type="nucleotide sequence ID" value="XM_034374656.1"/>
</dbReference>
<dbReference type="KEGG" id="tpal:117639210"/>
<dbReference type="Proteomes" id="UP000515158">
    <property type="component" value="Unplaced"/>
</dbReference>
<dbReference type="AlphaFoldDB" id="A0A6P8Y9V8"/>
<evidence type="ECO:0000313" key="2">
    <source>
        <dbReference type="RefSeq" id="XP_034230547.1"/>
    </source>
</evidence>
<reference evidence="2" key="1">
    <citation type="submission" date="2025-08" db="UniProtKB">
        <authorList>
            <consortium name="RefSeq"/>
        </authorList>
    </citation>
    <scope>IDENTIFICATION</scope>
    <source>
        <tissue evidence="2">Total insect</tissue>
    </source>
</reference>
<sequence>MLVGKVLVPVHNPSEAVLVLLLSYYIFNISYHPKLHSSLEFFQRFFLQVNPPQGTKRAKKKRTTDPIDSKVKALASKLSSFSWSV</sequence>
<keyword evidence="1" id="KW-1185">Reference proteome</keyword>
<proteinExistence type="predicted"/>
<accession>A0A6P8Y9V8</accession>
<dbReference type="InParanoid" id="A0A6P8Y9V8"/>
<organism evidence="2">
    <name type="scientific">Thrips palmi</name>
    <name type="common">Melon thrips</name>
    <dbReference type="NCBI Taxonomy" id="161013"/>
    <lineage>
        <taxon>Eukaryota</taxon>
        <taxon>Metazoa</taxon>
        <taxon>Ecdysozoa</taxon>
        <taxon>Arthropoda</taxon>
        <taxon>Hexapoda</taxon>
        <taxon>Insecta</taxon>
        <taxon>Pterygota</taxon>
        <taxon>Neoptera</taxon>
        <taxon>Paraneoptera</taxon>
        <taxon>Thysanoptera</taxon>
        <taxon>Terebrantia</taxon>
        <taxon>Thripoidea</taxon>
        <taxon>Thripidae</taxon>
        <taxon>Thrips</taxon>
    </lineage>
</organism>
<gene>
    <name evidence="2" type="primary">LOC117639210</name>
</gene>
<protein>
    <submittedName>
        <fullName evidence="2">Uncharacterized protein LOC117639210</fullName>
    </submittedName>
</protein>
<evidence type="ECO:0000313" key="1">
    <source>
        <dbReference type="Proteomes" id="UP000515158"/>
    </source>
</evidence>
<dbReference type="GeneID" id="117639210"/>
<dbReference type="OrthoDB" id="8806090at2759"/>
<name>A0A6P8Y9V8_THRPL</name>